<dbReference type="InterPro" id="IPR001128">
    <property type="entry name" value="Cyt_P450"/>
</dbReference>
<keyword evidence="8" id="KW-1185">Reference proteome</keyword>
<dbReference type="InterPro" id="IPR036396">
    <property type="entry name" value="Cyt_P450_sf"/>
</dbReference>
<dbReference type="RefSeq" id="XP_049137802.1">
    <property type="nucleotide sequence ID" value="XM_049296578.1"/>
</dbReference>
<dbReference type="KEGG" id="clup:CLUP02_17670"/>
<dbReference type="AlphaFoldDB" id="A0A9Q8SEZ6"/>
<accession>A0A9Q8SEZ6</accession>
<keyword evidence="6" id="KW-0560">Oxidoreductase</keyword>
<evidence type="ECO:0000313" key="7">
    <source>
        <dbReference type="EMBL" id="UQC76159.1"/>
    </source>
</evidence>
<dbReference type="PROSITE" id="PS00086">
    <property type="entry name" value="CYTOCHROME_P450"/>
    <property type="match status" value="1"/>
</dbReference>
<dbReference type="GO" id="GO:0004497">
    <property type="term" value="F:monooxygenase activity"/>
    <property type="evidence" value="ECO:0007669"/>
    <property type="project" value="UniProtKB-KW"/>
</dbReference>
<sequence>MEILLQCLNWVTTSISVRLSKWVIGQLLYFRRAQAAVTNILNYEINAASALVDAFGLDKPGLLTTSDIALTDVLYLDAFIAEILGVNIPAGTPVLLVTDQFVPERWMRSDGTFNAIAGPSLPFSTGARGCFGRKIALLEMKFMISMLLLSFEFPELESRLSTYGSTDAQIRRPTHEAAIFDKNFGRGFCLLLY</sequence>
<evidence type="ECO:0000256" key="5">
    <source>
        <dbReference type="ARBA" id="ARBA00023004"/>
    </source>
</evidence>
<dbReference type="SUPFAM" id="SSF48264">
    <property type="entry name" value="Cytochrome P450"/>
    <property type="match status" value="1"/>
</dbReference>
<dbReference type="GO" id="GO:0016705">
    <property type="term" value="F:oxidoreductase activity, acting on paired donors, with incorporation or reduction of molecular oxygen"/>
    <property type="evidence" value="ECO:0007669"/>
    <property type="project" value="InterPro"/>
</dbReference>
<evidence type="ECO:0000256" key="6">
    <source>
        <dbReference type="RuleBase" id="RU000461"/>
    </source>
</evidence>
<dbReference type="Gene3D" id="1.10.630.10">
    <property type="entry name" value="Cytochrome P450"/>
    <property type="match status" value="1"/>
</dbReference>
<dbReference type="PANTHER" id="PTHR24305">
    <property type="entry name" value="CYTOCHROME P450"/>
    <property type="match status" value="1"/>
</dbReference>
<evidence type="ECO:0000256" key="4">
    <source>
        <dbReference type="ARBA" id="ARBA00022723"/>
    </source>
</evidence>
<proteinExistence type="inferred from homology"/>
<dbReference type="InterPro" id="IPR050121">
    <property type="entry name" value="Cytochrome_P450_monoxygenase"/>
</dbReference>
<protein>
    <submittedName>
        <fullName evidence="7">Cytochrome P450</fullName>
    </submittedName>
</protein>
<dbReference type="EMBL" id="CP019472">
    <property type="protein sequence ID" value="UQC76159.1"/>
    <property type="molecule type" value="Genomic_DNA"/>
</dbReference>
<keyword evidence="3 6" id="KW-0349">Heme</keyword>
<evidence type="ECO:0000256" key="1">
    <source>
        <dbReference type="ARBA" id="ARBA00001971"/>
    </source>
</evidence>
<keyword evidence="5 6" id="KW-0408">Iron</keyword>
<dbReference type="Pfam" id="PF00067">
    <property type="entry name" value="p450"/>
    <property type="match status" value="1"/>
</dbReference>
<comment type="similarity">
    <text evidence="2 6">Belongs to the cytochrome P450 family.</text>
</comment>
<dbReference type="GeneID" id="73351588"/>
<dbReference type="GO" id="GO:0020037">
    <property type="term" value="F:heme binding"/>
    <property type="evidence" value="ECO:0007669"/>
    <property type="project" value="InterPro"/>
</dbReference>
<reference evidence="7" key="1">
    <citation type="journal article" date="2021" name="Mol. Plant Microbe Interact.">
        <title>Complete Genome Sequence of the Plant-Pathogenic Fungus Colletotrichum lupini.</title>
        <authorList>
            <person name="Baroncelli R."/>
            <person name="Pensec F."/>
            <person name="Da Lio D."/>
            <person name="Boufleur T."/>
            <person name="Vicente I."/>
            <person name="Sarrocco S."/>
            <person name="Picot A."/>
            <person name="Baraldi E."/>
            <person name="Sukno S."/>
            <person name="Thon M."/>
            <person name="Le Floch G."/>
        </authorList>
    </citation>
    <scope>NUCLEOTIDE SEQUENCE</scope>
    <source>
        <strain evidence="7">IMI 504893</strain>
    </source>
</reference>
<dbReference type="PANTHER" id="PTHR24305:SF166">
    <property type="entry name" value="CYTOCHROME P450 12A4, MITOCHONDRIAL-RELATED"/>
    <property type="match status" value="1"/>
</dbReference>
<gene>
    <name evidence="7" type="ORF">CLUP02_17670</name>
</gene>
<keyword evidence="4 6" id="KW-0479">Metal-binding</keyword>
<dbReference type="InterPro" id="IPR017972">
    <property type="entry name" value="Cyt_P450_CS"/>
</dbReference>
<evidence type="ECO:0000313" key="8">
    <source>
        <dbReference type="Proteomes" id="UP000830671"/>
    </source>
</evidence>
<dbReference type="Proteomes" id="UP000830671">
    <property type="component" value="Chromosome 10"/>
</dbReference>
<organism evidence="7 8">
    <name type="scientific">Colletotrichum lupini</name>
    <dbReference type="NCBI Taxonomy" id="145971"/>
    <lineage>
        <taxon>Eukaryota</taxon>
        <taxon>Fungi</taxon>
        <taxon>Dikarya</taxon>
        <taxon>Ascomycota</taxon>
        <taxon>Pezizomycotina</taxon>
        <taxon>Sordariomycetes</taxon>
        <taxon>Hypocreomycetidae</taxon>
        <taxon>Glomerellales</taxon>
        <taxon>Glomerellaceae</taxon>
        <taxon>Colletotrichum</taxon>
        <taxon>Colletotrichum acutatum species complex</taxon>
    </lineage>
</organism>
<evidence type="ECO:0000256" key="3">
    <source>
        <dbReference type="ARBA" id="ARBA00022617"/>
    </source>
</evidence>
<comment type="cofactor">
    <cofactor evidence="1">
        <name>heme</name>
        <dbReference type="ChEBI" id="CHEBI:30413"/>
    </cofactor>
</comment>
<dbReference type="GO" id="GO:0005506">
    <property type="term" value="F:iron ion binding"/>
    <property type="evidence" value="ECO:0007669"/>
    <property type="project" value="InterPro"/>
</dbReference>
<name>A0A9Q8SEZ6_9PEZI</name>
<keyword evidence="6" id="KW-0503">Monooxygenase</keyword>
<evidence type="ECO:0000256" key="2">
    <source>
        <dbReference type="ARBA" id="ARBA00010617"/>
    </source>
</evidence>